<sequence>MYQVNLVNPAFAGTSENLGIGLISRIQWIGFDDAPKTVSLAMEGRLKNQVGAGFSVISDHNGPLSETWISTDVSYHVQLSETFSLSGGIKPGLSFYRAGLTQLELVEQNDLAFGQDVNTTFFTLGAGFFLYSDNFYLGVAVPNFFEADYYSLKSNDQELEYGSEAQHLFVHSRYEWQINQDVILKPSFLVKTALNAPWSFDTNLSVNLYGKFEPGISYRYEDAISGLILYHATDIMRLGFAYDYTLSDIERPSLEAFVLFNFL</sequence>
<dbReference type="InterPro" id="IPR019861">
    <property type="entry name" value="PorP/SprF_Bacteroidetes"/>
</dbReference>
<organism evidence="1 2">
    <name type="scientific">Gangjinia marincola</name>
    <dbReference type="NCBI Taxonomy" id="578463"/>
    <lineage>
        <taxon>Bacteria</taxon>
        <taxon>Pseudomonadati</taxon>
        <taxon>Bacteroidota</taxon>
        <taxon>Flavobacteriia</taxon>
        <taxon>Flavobacteriales</taxon>
        <taxon>Flavobacteriaceae</taxon>
        <taxon>Gangjinia</taxon>
    </lineage>
</organism>
<keyword evidence="2" id="KW-1185">Reference proteome</keyword>
<name>A0ABN1MIH1_9FLAO</name>
<evidence type="ECO:0000313" key="2">
    <source>
        <dbReference type="Proteomes" id="UP001500507"/>
    </source>
</evidence>
<dbReference type="Proteomes" id="UP001500507">
    <property type="component" value="Unassembled WGS sequence"/>
</dbReference>
<protein>
    <recommendedName>
        <fullName evidence="3">Type IX secretion system membrane protein PorP/SprF</fullName>
    </recommendedName>
</protein>
<dbReference type="EMBL" id="BAAAFG010000015">
    <property type="protein sequence ID" value="GAA0872965.1"/>
    <property type="molecule type" value="Genomic_DNA"/>
</dbReference>
<evidence type="ECO:0000313" key="1">
    <source>
        <dbReference type="EMBL" id="GAA0872965.1"/>
    </source>
</evidence>
<proteinExistence type="predicted"/>
<comment type="caution">
    <text evidence="1">The sequence shown here is derived from an EMBL/GenBank/DDBJ whole genome shotgun (WGS) entry which is preliminary data.</text>
</comment>
<dbReference type="NCBIfam" id="TIGR03519">
    <property type="entry name" value="T9SS_PorP_fam"/>
    <property type="match status" value="1"/>
</dbReference>
<evidence type="ECO:0008006" key="3">
    <source>
        <dbReference type="Google" id="ProtNLM"/>
    </source>
</evidence>
<accession>A0ABN1MIH1</accession>
<gene>
    <name evidence="1" type="ORF">GCM10009117_21120</name>
</gene>
<reference evidence="1 2" key="1">
    <citation type="journal article" date="2019" name="Int. J. Syst. Evol. Microbiol.">
        <title>The Global Catalogue of Microorganisms (GCM) 10K type strain sequencing project: providing services to taxonomists for standard genome sequencing and annotation.</title>
        <authorList>
            <consortium name="The Broad Institute Genomics Platform"/>
            <consortium name="The Broad Institute Genome Sequencing Center for Infectious Disease"/>
            <person name="Wu L."/>
            <person name="Ma J."/>
        </authorList>
    </citation>
    <scope>NUCLEOTIDE SEQUENCE [LARGE SCALE GENOMIC DNA]</scope>
    <source>
        <strain evidence="1 2">JCM 16082</strain>
    </source>
</reference>
<dbReference type="Pfam" id="PF11751">
    <property type="entry name" value="PorP_SprF"/>
    <property type="match status" value="1"/>
</dbReference>